<organism evidence="7 8">
    <name type="scientific">Kingdonia uniflora</name>
    <dbReference type="NCBI Taxonomy" id="39325"/>
    <lineage>
        <taxon>Eukaryota</taxon>
        <taxon>Viridiplantae</taxon>
        <taxon>Streptophyta</taxon>
        <taxon>Embryophyta</taxon>
        <taxon>Tracheophyta</taxon>
        <taxon>Spermatophyta</taxon>
        <taxon>Magnoliopsida</taxon>
        <taxon>Ranunculales</taxon>
        <taxon>Circaeasteraceae</taxon>
        <taxon>Kingdonia</taxon>
    </lineage>
</organism>
<evidence type="ECO:0000256" key="5">
    <source>
        <dbReference type="SAM" id="SignalP"/>
    </source>
</evidence>
<dbReference type="Pfam" id="PF14368">
    <property type="entry name" value="LTP_2"/>
    <property type="match status" value="1"/>
</dbReference>
<keyword evidence="2 5" id="KW-0732">Signal</keyword>
<evidence type="ECO:0000313" key="7">
    <source>
        <dbReference type="EMBL" id="KAF6150893.1"/>
    </source>
</evidence>
<dbReference type="InterPro" id="IPR036312">
    <property type="entry name" value="Bifun_inhib/LTP/seed_sf"/>
</dbReference>
<feature type="domain" description="Bifunctional inhibitor/plant lipid transfer protein/seed storage helical" evidence="6">
    <location>
        <begin position="25"/>
        <end position="106"/>
    </location>
</feature>
<dbReference type="Proteomes" id="UP000541444">
    <property type="component" value="Unassembled WGS sequence"/>
</dbReference>
<evidence type="ECO:0000256" key="4">
    <source>
        <dbReference type="ARBA" id="ARBA00023180"/>
    </source>
</evidence>
<gene>
    <name evidence="7" type="ORF">GIB67_020976</name>
</gene>
<dbReference type="InterPro" id="IPR043325">
    <property type="entry name" value="LTSS"/>
</dbReference>
<dbReference type="InterPro" id="IPR016140">
    <property type="entry name" value="Bifunc_inhib/LTP/seed_store"/>
</dbReference>
<dbReference type="EMBL" id="JACGCM010001726">
    <property type="protein sequence ID" value="KAF6150893.1"/>
    <property type="molecule type" value="Genomic_DNA"/>
</dbReference>
<keyword evidence="3" id="KW-1015">Disulfide bond</keyword>
<sequence>MESERLFACAIICILYLSSSWVGVNSQAGTMPCMQKLLPCQPFLSNPVGVPPPTCCLPLKETIGVDPSCLCKVFNNPALLKTLNITQDDALKLPKACNTNADISICSKVGVTPTGSPTVLSPPTDDKKGGSHRVINVFGGYGFVALCVSLVMSAF</sequence>
<evidence type="ECO:0000256" key="1">
    <source>
        <dbReference type="ARBA" id="ARBA00009748"/>
    </source>
</evidence>
<dbReference type="PANTHER" id="PTHR33044">
    <property type="entry name" value="BIFUNCTIONAL INHIBITOR/LIPID-TRANSFER PROTEIN/SEED STORAGE 2S ALBUMIN SUPERFAMILY PROTEIN-RELATED"/>
    <property type="match status" value="1"/>
</dbReference>
<feature type="signal peptide" evidence="5">
    <location>
        <begin position="1"/>
        <end position="26"/>
    </location>
</feature>
<keyword evidence="8" id="KW-1185">Reference proteome</keyword>
<proteinExistence type="inferred from homology"/>
<keyword evidence="4" id="KW-0325">Glycoprotein</keyword>
<reference evidence="7 8" key="1">
    <citation type="journal article" date="2020" name="IScience">
        <title>Genome Sequencing of the Endangered Kingdonia uniflora (Circaeasteraceae, Ranunculales) Reveals Potential Mechanisms of Evolutionary Specialization.</title>
        <authorList>
            <person name="Sun Y."/>
            <person name="Deng T."/>
            <person name="Zhang A."/>
            <person name="Moore M.J."/>
            <person name="Landis J.B."/>
            <person name="Lin N."/>
            <person name="Zhang H."/>
            <person name="Zhang X."/>
            <person name="Huang J."/>
            <person name="Zhang X."/>
            <person name="Sun H."/>
            <person name="Wang H."/>
        </authorList>
    </citation>
    <scope>NUCLEOTIDE SEQUENCE [LARGE SCALE GENOMIC DNA]</scope>
    <source>
        <strain evidence="7">TB1705</strain>
        <tissue evidence="7">Leaf</tissue>
    </source>
</reference>
<dbReference type="CDD" id="cd00010">
    <property type="entry name" value="AAI_LTSS"/>
    <property type="match status" value="1"/>
</dbReference>
<name>A0A7J7M7Q1_9MAGN</name>
<comment type="similarity">
    <text evidence="1">Belongs to the plant LTP family.</text>
</comment>
<evidence type="ECO:0000259" key="6">
    <source>
        <dbReference type="Pfam" id="PF14368"/>
    </source>
</evidence>
<dbReference type="SUPFAM" id="SSF47699">
    <property type="entry name" value="Bifunctional inhibitor/lipid-transfer protein/seed storage 2S albumin"/>
    <property type="match status" value="1"/>
</dbReference>
<comment type="caution">
    <text evidence="7">The sequence shown here is derived from an EMBL/GenBank/DDBJ whole genome shotgun (WGS) entry which is preliminary data.</text>
</comment>
<evidence type="ECO:0000313" key="8">
    <source>
        <dbReference type="Proteomes" id="UP000541444"/>
    </source>
</evidence>
<evidence type="ECO:0000256" key="3">
    <source>
        <dbReference type="ARBA" id="ARBA00023157"/>
    </source>
</evidence>
<dbReference type="Gene3D" id="1.10.110.10">
    <property type="entry name" value="Plant lipid-transfer and hydrophobic proteins"/>
    <property type="match status" value="1"/>
</dbReference>
<accession>A0A7J7M7Q1</accession>
<feature type="chain" id="PRO_5029690700" description="Bifunctional inhibitor/plant lipid transfer protein/seed storage helical domain-containing protein" evidence="5">
    <location>
        <begin position="27"/>
        <end position="155"/>
    </location>
</feature>
<protein>
    <recommendedName>
        <fullName evidence="6">Bifunctional inhibitor/plant lipid transfer protein/seed storage helical domain-containing protein</fullName>
    </recommendedName>
</protein>
<dbReference type="OrthoDB" id="1925812at2759"/>
<dbReference type="AlphaFoldDB" id="A0A7J7M7Q1"/>
<evidence type="ECO:0000256" key="2">
    <source>
        <dbReference type="ARBA" id="ARBA00022729"/>
    </source>
</evidence>